<sequence length="317" mass="34112">MTPEIVVLGYGPVGRATTELLTARGDTVRVAQRSRPADLPRRAVYQACDVLDPSSVAAAVADARQIVVAIGFPYLSEVWRTAWPAAMQNLLAAAAAANARMVFVDNLYMYGPQHAPLREDMPLTDAGVKPAVRAAITRLWTAASAAGQVRVAALRAPDFYGPGVGLSHLGDLAFGALAKGKRAMLIAPPDTPHDFAYVPDIARAVATLLDAPDDAFGQAWHMPSAPIRTPRQILELGARALGTSVRISSLPQWLLPAIGTVSPMLREMSEMRFLWDRPYRVDARKFTSRFWSDVTPFEIGAAATALSFRERAAALAA</sequence>
<dbReference type="AlphaFoldDB" id="A0A323UQ78"/>
<dbReference type="Proteomes" id="UP000248134">
    <property type="component" value="Unassembled WGS sequence"/>
</dbReference>
<protein>
    <submittedName>
        <fullName evidence="2">Epimerase</fullName>
    </submittedName>
</protein>
<dbReference type="OrthoDB" id="8205493at2"/>
<evidence type="ECO:0000313" key="3">
    <source>
        <dbReference type="Proteomes" id="UP000248134"/>
    </source>
</evidence>
<reference evidence="2 3" key="1">
    <citation type="submission" date="2018-06" db="EMBL/GenBank/DDBJ databases">
        <title>Draft Whole-Genome Sequence of the purple photosynthetic bacterium Rhodospeudomonas palustris XCP.</title>
        <authorList>
            <person name="Rayyan A."/>
            <person name="Meyer T.E."/>
            <person name="Kyndt J.A."/>
        </authorList>
    </citation>
    <scope>NUCLEOTIDE SEQUENCE [LARGE SCALE GENOMIC DNA]</scope>
    <source>
        <strain evidence="2 3">XCP</strain>
    </source>
</reference>
<dbReference type="InterPro" id="IPR036291">
    <property type="entry name" value="NAD(P)-bd_dom_sf"/>
</dbReference>
<organism evidence="2 3">
    <name type="scientific">Rhodopseudomonas palustris</name>
    <dbReference type="NCBI Taxonomy" id="1076"/>
    <lineage>
        <taxon>Bacteria</taxon>
        <taxon>Pseudomonadati</taxon>
        <taxon>Pseudomonadota</taxon>
        <taxon>Alphaproteobacteria</taxon>
        <taxon>Hyphomicrobiales</taxon>
        <taxon>Nitrobacteraceae</taxon>
        <taxon>Rhodopseudomonas</taxon>
    </lineage>
</organism>
<dbReference type="Gene3D" id="3.40.50.720">
    <property type="entry name" value="NAD(P)-binding Rossmann-like Domain"/>
    <property type="match status" value="1"/>
</dbReference>
<dbReference type="InterPro" id="IPR001509">
    <property type="entry name" value="Epimerase_deHydtase"/>
</dbReference>
<evidence type="ECO:0000313" key="2">
    <source>
        <dbReference type="EMBL" id="PZA13286.1"/>
    </source>
</evidence>
<dbReference type="Pfam" id="PF01370">
    <property type="entry name" value="Epimerase"/>
    <property type="match status" value="1"/>
</dbReference>
<gene>
    <name evidence="2" type="ORF">DNX69_02595</name>
</gene>
<evidence type="ECO:0000259" key="1">
    <source>
        <dbReference type="Pfam" id="PF01370"/>
    </source>
</evidence>
<dbReference type="SUPFAM" id="SSF51735">
    <property type="entry name" value="NAD(P)-binding Rossmann-fold domains"/>
    <property type="match status" value="1"/>
</dbReference>
<accession>A0A323UQ78</accession>
<feature type="domain" description="NAD-dependent epimerase/dehydratase" evidence="1">
    <location>
        <begin position="5"/>
        <end position="214"/>
    </location>
</feature>
<name>A0A323UQ78_RHOPL</name>
<dbReference type="EMBL" id="QKQS01000006">
    <property type="protein sequence ID" value="PZA13286.1"/>
    <property type="molecule type" value="Genomic_DNA"/>
</dbReference>
<proteinExistence type="predicted"/>
<dbReference type="RefSeq" id="WP_110784461.1">
    <property type="nucleotide sequence ID" value="NZ_QKQS01000006.1"/>
</dbReference>
<comment type="caution">
    <text evidence="2">The sequence shown here is derived from an EMBL/GenBank/DDBJ whole genome shotgun (WGS) entry which is preliminary data.</text>
</comment>